<organism evidence="17 18">
    <name type="scientific">Pseudoflavonifractor hominis</name>
    <dbReference type="NCBI Taxonomy" id="2763059"/>
    <lineage>
        <taxon>Bacteria</taxon>
        <taxon>Bacillati</taxon>
        <taxon>Bacillota</taxon>
        <taxon>Clostridia</taxon>
        <taxon>Eubacteriales</taxon>
        <taxon>Oscillospiraceae</taxon>
        <taxon>Pseudoflavonifractor</taxon>
    </lineage>
</organism>
<evidence type="ECO:0000313" key="17">
    <source>
        <dbReference type="EMBL" id="MBC5729785.1"/>
    </source>
</evidence>
<proteinExistence type="predicted"/>
<dbReference type="InterPro" id="IPR005467">
    <property type="entry name" value="His_kinase_dom"/>
</dbReference>
<feature type="domain" description="Histidine kinase" evidence="14">
    <location>
        <begin position="378"/>
        <end position="597"/>
    </location>
</feature>
<dbReference type="PANTHER" id="PTHR42878:SF7">
    <property type="entry name" value="SENSOR HISTIDINE KINASE GLRK"/>
    <property type="match status" value="1"/>
</dbReference>
<dbReference type="InterPro" id="IPR003660">
    <property type="entry name" value="HAMP_dom"/>
</dbReference>
<dbReference type="SUPFAM" id="SSF47384">
    <property type="entry name" value="Homodimeric domain of signal transducing histidine kinase"/>
    <property type="match status" value="1"/>
</dbReference>
<evidence type="ECO:0000256" key="10">
    <source>
        <dbReference type="ARBA" id="ARBA00022989"/>
    </source>
</evidence>
<dbReference type="InterPro" id="IPR004358">
    <property type="entry name" value="Sig_transdc_His_kin-like_C"/>
</dbReference>
<keyword evidence="12 13" id="KW-0472">Membrane</keyword>
<sequence length="603" mass="67509">MFRSLHMKLVLIMTLLIVSLMTVVGAFLINSVVSYYIHDFYTRMEEVFGQDADLMAALRTPVEGEENGAKQIAMILESYNGSLGVDGRNRNYYVLDGQTGRCLETSDTQSDPILDFSSLNLSLALNGKDGGYESDVSSRYMDVAFPIERGESDYIIYIYDNRASISDLNGALIDLIVKSLFFGLMISVLLSFLMSKTMVIPIERLTEGAERVAEGDFSYKLEVASRDEIGILTGTFNAMAQQLQETLTEVENERNKLDTLFLYMTDGVVAFSASGAVIHANPAAEEMLGRPIPVSNEEQGEEPSYNYEFLFGDIAPLHDVLAVEANGCLNGTREVNGRSLELLLAPFYRERQGGVLVVIHDVTQQRKTEEMRREFVANVSHELRTPLTNIRSYAETLVDSAGEIPPEMEKNFLSVILAESDRMTHIVQDLLTLSRFDSGHSELKMAPFSFGQAVEDVYQANRMEAQRHGHDMRLLLEEELPQVIGDRERIVQVMMNVISNSIKYTPDNGKILIRAGRDGNWVWMEVSDNGIGIPVEDRPRIFERFYRVDKARSRESGGTGLGLSIAKEIIDRHEGVLRLVDRPGPGLTVRMELKMEGPGYETA</sequence>
<dbReference type="Pfam" id="PF00672">
    <property type="entry name" value="HAMP"/>
    <property type="match status" value="1"/>
</dbReference>
<comment type="caution">
    <text evidence="17">The sequence shown here is derived from an EMBL/GenBank/DDBJ whole genome shotgun (WGS) entry which is preliminary data.</text>
</comment>
<keyword evidence="7" id="KW-0547">Nucleotide-binding</keyword>
<keyword evidence="18" id="KW-1185">Reference proteome</keyword>
<evidence type="ECO:0000259" key="16">
    <source>
        <dbReference type="PROSITE" id="PS50885"/>
    </source>
</evidence>
<evidence type="ECO:0000259" key="15">
    <source>
        <dbReference type="PROSITE" id="PS50112"/>
    </source>
</evidence>
<keyword evidence="6 13" id="KW-0812">Transmembrane</keyword>
<comment type="catalytic activity">
    <reaction evidence="1">
        <text>ATP + protein L-histidine = ADP + protein N-phospho-L-histidine.</text>
        <dbReference type="EC" id="2.7.13.3"/>
    </reaction>
</comment>
<keyword evidence="8" id="KW-0418">Kinase</keyword>
<dbReference type="CDD" id="cd00075">
    <property type="entry name" value="HATPase"/>
    <property type="match status" value="1"/>
</dbReference>
<evidence type="ECO:0000256" key="3">
    <source>
        <dbReference type="ARBA" id="ARBA00012438"/>
    </source>
</evidence>
<evidence type="ECO:0000256" key="1">
    <source>
        <dbReference type="ARBA" id="ARBA00000085"/>
    </source>
</evidence>
<protein>
    <recommendedName>
        <fullName evidence="3">histidine kinase</fullName>
        <ecNumber evidence="3">2.7.13.3</ecNumber>
    </recommendedName>
</protein>
<evidence type="ECO:0000259" key="14">
    <source>
        <dbReference type="PROSITE" id="PS50109"/>
    </source>
</evidence>
<evidence type="ECO:0000256" key="5">
    <source>
        <dbReference type="ARBA" id="ARBA00022679"/>
    </source>
</evidence>
<evidence type="ECO:0000256" key="11">
    <source>
        <dbReference type="ARBA" id="ARBA00023012"/>
    </source>
</evidence>
<dbReference type="SMART" id="SM00304">
    <property type="entry name" value="HAMP"/>
    <property type="match status" value="1"/>
</dbReference>
<feature type="transmembrane region" description="Helical" evidence="13">
    <location>
        <begin position="175"/>
        <end position="194"/>
    </location>
</feature>
<dbReference type="Gene3D" id="3.30.565.10">
    <property type="entry name" value="Histidine kinase-like ATPase, C-terminal domain"/>
    <property type="match status" value="1"/>
</dbReference>
<evidence type="ECO:0000313" key="18">
    <source>
        <dbReference type="Proteomes" id="UP000660021"/>
    </source>
</evidence>
<evidence type="ECO:0000256" key="9">
    <source>
        <dbReference type="ARBA" id="ARBA00022840"/>
    </source>
</evidence>
<evidence type="ECO:0000256" key="6">
    <source>
        <dbReference type="ARBA" id="ARBA00022692"/>
    </source>
</evidence>
<keyword evidence="4" id="KW-0597">Phosphoprotein</keyword>
<dbReference type="PROSITE" id="PS50112">
    <property type="entry name" value="PAS"/>
    <property type="match status" value="1"/>
</dbReference>
<accession>A0ABR7HQK0</accession>
<dbReference type="Gene3D" id="3.30.450.20">
    <property type="entry name" value="PAS domain"/>
    <property type="match status" value="1"/>
</dbReference>
<evidence type="ECO:0000256" key="7">
    <source>
        <dbReference type="ARBA" id="ARBA00022741"/>
    </source>
</evidence>
<reference evidence="17 18" key="1">
    <citation type="submission" date="2020-08" db="EMBL/GenBank/DDBJ databases">
        <title>Genome public.</title>
        <authorList>
            <person name="Liu C."/>
            <person name="Sun Q."/>
        </authorList>
    </citation>
    <scope>NUCLEOTIDE SEQUENCE [LARGE SCALE GENOMIC DNA]</scope>
    <source>
        <strain evidence="17 18">New-38</strain>
    </source>
</reference>
<dbReference type="Proteomes" id="UP000660021">
    <property type="component" value="Unassembled WGS sequence"/>
</dbReference>
<dbReference type="Gene3D" id="1.10.287.130">
    <property type="match status" value="1"/>
</dbReference>
<dbReference type="CDD" id="cd00082">
    <property type="entry name" value="HisKA"/>
    <property type="match status" value="1"/>
</dbReference>
<evidence type="ECO:0000256" key="2">
    <source>
        <dbReference type="ARBA" id="ARBA00004141"/>
    </source>
</evidence>
<keyword evidence="10 13" id="KW-1133">Transmembrane helix</keyword>
<dbReference type="EMBL" id="JACOPR010000002">
    <property type="protein sequence ID" value="MBC5729785.1"/>
    <property type="molecule type" value="Genomic_DNA"/>
</dbReference>
<dbReference type="RefSeq" id="WP_101692234.1">
    <property type="nucleotide sequence ID" value="NZ_JACOPR010000002.1"/>
</dbReference>
<dbReference type="PROSITE" id="PS50109">
    <property type="entry name" value="HIS_KIN"/>
    <property type="match status" value="1"/>
</dbReference>
<dbReference type="PROSITE" id="PS50885">
    <property type="entry name" value="HAMP"/>
    <property type="match status" value="1"/>
</dbReference>
<dbReference type="InterPro" id="IPR035965">
    <property type="entry name" value="PAS-like_dom_sf"/>
</dbReference>
<gene>
    <name evidence="17" type="ORF">H8S34_02925</name>
</gene>
<dbReference type="CDD" id="cd06225">
    <property type="entry name" value="HAMP"/>
    <property type="match status" value="1"/>
</dbReference>
<dbReference type="InterPro" id="IPR000014">
    <property type="entry name" value="PAS"/>
</dbReference>
<keyword evidence="9" id="KW-0067">ATP-binding</keyword>
<name>A0ABR7HQK0_9FIRM</name>
<dbReference type="InterPro" id="IPR003594">
    <property type="entry name" value="HATPase_dom"/>
</dbReference>
<keyword evidence="11" id="KW-0902">Two-component regulatory system</keyword>
<dbReference type="SUPFAM" id="SSF55874">
    <property type="entry name" value="ATPase domain of HSP90 chaperone/DNA topoisomerase II/histidine kinase"/>
    <property type="match status" value="1"/>
</dbReference>
<dbReference type="SMART" id="SM00387">
    <property type="entry name" value="HATPase_c"/>
    <property type="match status" value="1"/>
</dbReference>
<dbReference type="Gene3D" id="6.10.340.10">
    <property type="match status" value="1"/>
</dbReference>
<dbReference type="InterPro" id="IPR003661">
    <property type="entry name" value="HisK_dim/P_dom"/>
</dbReference>
<dbReference type="SMART" id="SM00388">
    <property type="entry name" value="HisKA"/>
    <property type="match status" value="1"/>
</dbReference>
<keyword evidence="5" id="KW-0808">Transferase</keyword>
<dbReference type="Pfam" id="PF02518">
    <property type="entry name" value="HATPase_c"/>
    <property type="match status" value="1"/>
</dbReference>
<dbReference type="EC" id="2.7.13.3" evidence="3"/>
<comment type="subcellular location">
    <subcellularLocation>
        <location evidence="2">Membrane</location>
        <topology evidence="2">Multi-pass membrane protein</topology>
    </subcellularLocation>
</comment>
<dbReference type="Pfam" id="PF00512">
    <property type="entry name" value="HisKA"/>
    <property type="match status" value="1"/>
</dbReference>
<dbReference type="InterPro" id="IPR036890">
    <property type="entry name" value="HATPase_C_sf"/>
</dbReference>
<dbReference type="PRINTS" id="PR00344">
    <property type="entry name" value="BCTRLSENSOR"/>
</dbReference>
<evidence type="ECO:0000256" key="4">
    <source>
        <dbReference type="ARBA" id="ARBA00022553"/>
    </source>
</evidence>
<dbReference type="SUPFAM" id="SSF55785">
    <property type="entry name" value="PYP-like sensor domain (PAS domain)"/>
    <property type="match status" value="1"/>
</dbReference>
<evidence type="ECO:0000256" key="12">
    <source>
        <dbReference type="ARBA" id="ARBA00023136"/>
    </source>
</evidence>
<evidence type="ECO:0000256" key="13">
    <source>
        <dbReference type="SAM" id="Phobius"/>
    </source>
</evidence>
<feature type="domain" description="PAS" evidence="15">
    <location>
        <begin position="253"/>
        <end position="289"/>
    </location>
</feature>
<dbReference type="PANTHER" id="PTHR42878">
    <property type="entry name" value="TWO-COMPONENT HISTIDINE KINASE"/>
    <property type="match status" value="1"/>
</dbReference>
<dbReference type="InterPro" id="IPR036097">
    <property type="entry name" value="HisK_dim/P_sf"/>
</dbReference>
<dbReference type="InterPro" id="IPR050351">
    <property type="entry name" value="BphY/WalK/GraS-like"/>
</dbReference>
<evidence type="ECO:0000256" key="8">
    <source>
        <dbReference type="ARBA" id="ARBA00022777"/>
    </source>
</evidence>
<feature type="domain" description="HAMP" evidence="16">
    <location>
        <begin position="196"/>
        <end position="248"/>
    </location>
</feature>
<dbReference type="SUPFAM" id="SSF158472">
    <property type="entry name" value="HAMP domain-like"/>
    <property type="match status" value="1"/>
</dbReference>